<proteinExistence type="predicted"/>
<feature type="transmembrane region" description="Helical" evidence="1">
    <location>
        <begin position="83"/>
        <end position="107"/>
    </location>
</feature>
<comment type="caution">
    <text evidence="2">The sequence shown here is derived from an EMBL/GenBank/DDBJ whole genome shotgun (WGS) entry which is preliminary data.</text>
</comment>
<organism evidence="2 3">
    <name type="scientific">Novipirellula rosea</name>
    <dbReference type="NCBI Taxonomy" id="1031540"/>
    <lineage>
        <taxon>Bacteria</taxon>
        <taxon>Pseudomonadati</taxon>
        <taxon>Planctomycetota</taxon>
        <taxon>Planctomycetia</taxon>
        <taxon>Pirellulales</taxon>
        <taxon>Pirellulaceae</taxon>
        <taxon>Novipirellula</taxon>
    </lineage>
</organism>
<evidence type="ECO:0008006" key="4">
    <source>
        <dbReference type="Google" id="ProtNLM"/>
    </source>
</evidence>
<dbReference type="Proteomes" id="UP001500840">
    <property type="component" value="Unassembled WGS sequence"/>
</dbReference>
<gene>
    <name evidence="2" type="ORF">GCM10023156_54130</name>
</gene>
<name>A0ABP8NEB7_9BACT</name>
<keyword evidence="1" id="KW-0812">Transmembrane</keyword>
<sequence length="110" mass="12470">MNDEYFNVEVGEVFRYEGVTYRKLDDRKALVLLDGDGDLQPGETTILFYPEDEVQRRETANTDIEPPTHKQKLPAHPYIRNTLFLVVVFGLGVLLVGFLLMTIASLVGAR</sequence>
<dbReference type="EMBL" id="BAABGA010000079">
    <property type="protein sequence ID" value="GAA4465903.1"/>
    <property type="molecule type" value="Genomic_DNA"/>
</dbReference>
<accession>A0ABP8NEB7</accession>
<keyword evidence="3" id="KW-1185">Reference proteome</keyword>
<keyword evidence="1" id="KW-1133">Transmembrane helix</keyword>
<keyword evidence="1" id="KW-0472">Membrane</keyword>
<dbReference type="RefSeq" id="WP_345326920.1">
    <property type="nucleotide sequence ID" value="NZ_BAABGA010000079.1"/>
</dbReference>
<protein>
    <recommendedName>
        <fullName evidence="4">DUF3592 domain-containing protein</fullName>
    </recommendedName>
</protein>
<evidence type="ECO:0000313" key="3">
    <source>
        <dbReference type="Proteomes" id="UP001500840"/>
    </source>
</evidence>
<reference evidence="3" key="1">
    <citation type="journal article" date="2019" name="Int. J. Syst. Evol. Microbiol.">
        <title>The Global Catalogue of Microorganisms (GCM) 10K type strain sequencing project: providing services to taxonomists for standard genome sequencing and annotation.</title>
        <authorList>
            <consortium name="The Broad Institute Genomics Platform"/>
            <consortium name="The Broad Institute Genome Sequencing Center for Infectious Disease"/>
            <person name="Wu L."/>
            <person name="Ma J."/>
        </authorList>
    </citation>
    <scope>NUCLEOTIDE SEQUENCE [LARGE SCALE GENOMIC DNA]</scope>
    <source>
        <strain evidence="3">JCM 17759</strain>
    </source>
</reference>
<evidence type="ECO:0000256" key="1">
    <source>
        <dbReference type="SAM" id="Phobius"/>
    </source>
</evidence>
<evidence type="ECO:0000313" key="2">
    <source>
        <dbReference type="EMBL" id="GAA4465903.1"/>
    </source>
</evidence>